<reference evidence="6" key="1">
    <citation type="journal article" date="2019" name="Int. J. Syst. Evol. Microbiol.">
        <title>The Global Catalogue of Microorganisms (GCM) 10K type strain sequencing project: providing services to taxonomists for standard genome sequencing and annotation.</title>
        <authorList>
            <consortium name="The Broad Institute Genomics Platform"/>
            <consortium name="The Broad Institute Genome Sequencing Center for Infectious Disease"/>
            <person name="Wu L."/>
            <person name="Ma J."/>
        </authorList>
    </citation>
    <scope>NUCLEOTIDE SEQUENCE [LARGE SCALE GENOMIC DNA]</scope>
    <source>
        <strain evidence="6">CCUG 57263</strain>
    </source>
</reference>
<accession>A0ABW3DA44</accession>
<dbReference type="InterPro" id="IPR003961">
    <property type="entry name" value="FN3_dom"/>
</dbReference>
<dbReference type="PROSITE" id="PS50853">
    <property type="entry name" value="FN3"/>
    <property type="match status" value="1"/>
</dbReference>
<evidence type="ECO:0000313" key="5">
    <source>
        <dbReference type="EMBL" id="MFD0870055.1"/>
    </source>
</evidence>
<dbReference type="RefSeq" id="WP_379288549.1">
    <property type="nucleotide sequence ID" value="NZ_JBHTIU010000039.1"/>
</dbReference>
<name>A0ABW3DA44_9BACL</name>
<dbReference type="Proteomes" id="UP001597120">
    <property type="component" value="Unassembled WGS sequence"/>
</dbReference>
<dbReference type="InterPro" id="IPR017853">
    <property type="entry name" value="GH"/>
</dbReference>
<evidence type="ECO:0000256" key="2">
    <source>
        <dbReference type="ARBA" id="ARBA00022525"/>
    </source>
</evidence>
<dbReference type="Pfam" id="PF12733">
    <property type="entry name" value="Cadherin-like"/>
    <property type="match status" value="1"/>
</dbReference>
<dbReference type="Gene3D" id="2.60.40.10">
    <property type="entry name" value="Immunoglobulins"/>
    <property type="match status" value="2"/>
</dbReference>
<proteinExistence type="predicted"/>
<dbReference type="NCBIfam" id="NF033679">
    <property type="entry name" value="DNRLRE_dom"/>
    <property type="match status" value="1"/>
</dbReference>
<evidence type="ECO:0000259" key="4">
    <source>
        <dbReference type="PROSITE" id="PS50853"/>
    </source>
</evidence>
<dbReference type="SUPFAM" id="SSF49265">
    <property type="entry name" value="Fibronectin type III"/>
    <property type="match status" value="1"/>
</dbReference>
<dbReference type="Gene3D" id="3.20.20.80">
    <property type="entry name" value="Glycosidases"/>
    <property type="match status" value="1"/>
</dbReference>
<feature type="domain" description="Fibronectin type-III" evidence="4">
    <location>
        <begin position="559"/>
        <end position="657"/>
    </location>
</feature>
<dbReference type="InterPro" id="IPR025883">
    <property type="entry name" value="Cadherin-like_domain"/>
</dbReference>
<protein>
    <submittedName>
        <fullName evidence="5">Cadherin-like beta sandwich domain-containing protein</fullName>
    </submittedName>
</protein>
<gene>
    <name evidence="5" type="ORF">ACFQ03_12915</name>
</gene>
<evidence type="ECO:0000256" key="3">
    <source>
        <dbReference type="ARBA" id="ARBA00022729"/>
    </source>
</evidence>
<organism evidence="5 6">
    <name type="scientific">Paenibacillus residui</name>
    <dbReference type="NCBI Taxonomy" id="629724"/>
    <lineage>
        <taxon>Bacteria</taxon>
        <taxon>Bacillati</taxon>
        <taxon>Bacillota</taxon>
        <taxon>Bacilli</taxon>
        <taxon>Bacillales</taxon>
        <taxon>Paenibacillaceae</taxon>
        <taxon>Paenibacillus</taxon>
    </lineage>
</organism>
<dbReference type="CDD" id="cd00063">
    <property type="entry name" value="FN3"/>
    <property type="match status" value="1"/>
</dbReference>
<dbReference type="InterPro" id="IPR055372">
    <property type="entry name" value="CBM96"/>
</dbReference>
<dbReference type="Pfam" id="PF24517">
    <property type="entry name" value="CBM96"/>
    <property type="match status" value="1"/>
</dbReference>
<keyword evidence="3" id="KW-0732">Signal</keyword>
<comment type="subcellular location">
    <subcellularLocation>
        <location evidence="1">Secreted</location>
    </subcellularLocation>
</comment>
<dbReference type="SUPFAM" id="SSF81296">
    <property type="entry name" value="E set domains"/>
    <property type="match status" value="1"/>
</dbReference>
<dbReference type="Pfam" id="PF17957">
    <property type="entry name" value="Big_7"/>
    <property type="match status" value="1"/>
</dbReference>
<evidence type="ECO:0000256" key="1">
    <source>
        <dbReference type="ARBA" id="ARBA00004613"/>
    </source>
</evidence>
<dbReference type="SUPFAM" id="SSF51445">
    <property type="entry name" value="(Trans)glycosidases"/>
    <property type="match status" value="1"/>
</dbReference>
<evidence type="ECO:0000313" key="6">
    <source>
        <dbReference type="Proteomes" id="UP001597120"/>
    </source>
</evidence>
<keyword evidence="6" id="KW-1185">Reference proteome</keyword>
<dbReference type="InterPro" id="IPR036116">
    <property type="entry name" value="FN3_sf"/>
</dbReference>
<keyword evidence="2" id="KW-0964">Secreted</keyword>
<dbReference type="InterPro" id="IPR014756">
    <property type="entry name" value="Ig_E-set"/>
</dbReference>
<dbReference type="EMBL" id="JBHTIU010000039">
    <property type="protein sequence ID" value="MFD0870055.1"/>
    <property type="molecule type" value="Genomic_DNA"/>
</dbReference>
<sequence length="1024" mass="112065">MICTWKWVGNREKKAISMLWIVLLGTALAVLLIPSAARAEAAVMIDSHQDGEEVPAGKVTLSGTYTDSYQVQLMVNGRLVADVHMNDPDGDDSGDWYYILDTATNDGEFQIAAKSLDRKTRYGVWSEWMTLKVDNPPASLPVVTIASPSDGAYVHGKVPIEVEAYGRNPVENVEVRINGGPWNRAESLGKENRYRYIWDSSGQGDRTLSVEARAADSNGNIGRSMTTYVKSGKGTQEEVKVIHQDRAIWIWEPAAYNLLLNPGSRQVLDAMAKDTETFGSQPVTTLYLAVDSYAGVDILEDDPGKVREFIAWAHANGYQVHACIAGGTSPPYLGALAPYHDRAVRLMEKIVNYQLASEKEERFDGVNVDIEPYIMPSFKTDAPSAQIEYLDVLAKMIERRDTAGVNLAFGPAIPRWYDSSDQARDIPWNGSTQWLSEHIQDISDYIAIMNYRDTADGSVGLIHQVAGEMAYAETIGKPNSVVIAVETLDIANSGDPSSITFREEGRRYMENELAKVYAAYSGSPAFGGMAMHHYDSVRELPSDWSRDRYYWEPPADNERPSALTAPPTASAFNHERIDLRYGMAYDNLEVARYNIYRGTESSFETGPWNLAGTSRSLRFTDEGLLPNTTYYYKVAAVDLQGNIGPASDAVPATTGSTELKPMIIDGMTVEPSGTGVKVSLKVVDYKTGEGIAASAHGRFTYAGGRYVDFVTGADGTGSALSERIDAGEQAGFEPRRIMAPGYYWAKAYDRPHTAELYSTNSYLSSLQVGEETLSPVFHPDTKAYAVTVSESVYELGVTATAMDEASELTINGQPVESGQPSGPIAVPEGRSIITVQVKAEDGSASRYIIEVRRPSAEAEVVPITEDTYARSGPQANKTFGNDKWIEVGEHPKGAAVKHERIGYMKAILPEDSARSYVTAKLHWYVDKIGKSSVPLTIYAFSGESWAGRDLTWNTAPEASNAVNCGSVTINGEGWYELEISGCLSGLEAAEGEISFMLLDESAAGSLVRINSIENARHSPYLELR</sequence>
<dbReference type="InterPro" id="IPR013783">
    <property type="entry name" value="Ig-like_fold"/>
</dbReference>
<comment type="caution">
    <text evidence="5">The sequence shown here is derived from an EMBL/GenBank/DDBJ whole genome shotgun (WGS) entry which is preliminary data.</text>
</comment>